<dbReference type="WBParaSite" id="nRc.2.0.1.t35110-RA">
    <property type="protein sequence ID" value="nRc.2.0.1.t35110-RA"/>
    <property type="gene ID" value="nRc.2.0.1.g35110"/>
</dbReference>
<organism evidence="2 3">
    <name type="scientific">Romanomermis culicivorax</name>
    <name type="common">Nematode worm</name>
    <dbReference type="NCBI Taxonomy" id="13658"/>
    <lineage>
        <taxon>Eukaryota</taxon>
        <taxon>Metazoa</taxon>
        <taxon>Ecdysozoa</taxon>
        <taxon>Nematoda</taxon>
        <taxon>Enoplea</taxon>
        <taxon>Dorylaimia</taxon>
        <taxon>Mermithida</taxon>
        <taxon>Mermithoidea</taxon>
        <taxon>Mermithidae</taxon>
        <taxon>Romanomermis</taxon>
    </lineage>
</organism>
<dbReference type="Proteomes" id="UP000887565">
    <property type="component" value="Unplaced"/>
</dbReference>
<evidence type="ECO:0000256" key="1">
    <source>
        <dbReference type="SAM" id="MobiDB-lite"/>
    </source>
</evidence>
<keyword evidence="2" id="KW-1185">Reference proteome</keyword>
<proteinExistence type="predicted"/>
<reference evidence="3" key="1">
    <citation type="submission" date="2022-11" db="UniProtKB">
        <authorList>
            <consortium name="WormBaseParasite"/>
        </authorList>
    </citation>
    <scope>IDENTIFICATION</scope>
</reference>
<protein>
    <submittedName>
        <fullName evidence="3">Uncharacterized protein</fullName>
    </submittedName>
</protein>
<sequence>MTEKVIVNKNDQENKESTTTANENDDPNPEKKPVKANGTDGVQLSNLATAIEVADNEQRENQAMESVAALSATQGKTDRSLQASERKIRVYSSGISFKRRCTVKQIPCDQLNALACGKRRISQDDEHRNWTRPMRHFVGSDRSVVEMCRAREYRIASDQAAKNENQTIYDN</sequence>
<evidence type="ECO:0000313" key="3">
    <source>
        <dbReference type="WBParaSite" id="nRc.2.0.1.t35110-RA"/>
    </source>
</evidence>
<evidence type="ECO:0000313" key="2">
    <source>
        <dbReference type="Proteomes" id="UP000887565"/>
    </source>
</evidence>
<dbReference type="AlphaFoldDB" id="A0A915KAG4"/>
<feature type="region of interest" description="Disordered" evidence="1">
    <location>
        <begin position="1"/>
        <end position="42"/>
    </location>
</feature>
<accession>A0A915KAG4</accession>
<name>A0A915KAG4_ROMCU</name>